<reference evidence="1" key="1">
    <citation type="submission" date="2022-03" db="EMBL/GenBank/DDBJ databases">
        <authorList>
            <person name="Sayadi A."/>
        </authorList>
    </citation>
    <scope>NUCLEOTIDE SEQUENCE</scope>
</reference>
<dbReference type="Proteomes" id="UP001152888">
    <property type="component" value="Unassembled WGS sequence"/>
</dbReference>
<accession>A0A9P0PFG2</accession>
<name>A0A9P0PFG2_ACAOB</name>
<organism evidence="1 2">
    <name type="scientific">Acanthoscelides obtectus</name>
    <name type="common">Bean weevil</name>
    <name type="synonym">Bruchus obtectus</name>
    <dbReference type="NCBI Taxonomy" id="200917"/>
    <lineage>
        <taxon>Eukaryota</taxon>
        <taxon>Metazoa</taxon>
        <taxon>Ecdysozoa</taxon>
        <taxon>Arthropoda</taxon>
        <taxon>Hexapoda</taxon>
        <taxon>Insecta</taxon>
        <taxon>Pterygota</taxon>
        <taxon>Neoptera</taxon>
        <taxon>Endopterygota</taxon>
        <taxon>Coleoptera</taxon>
        <taxon>Polyphaga</taxon>
        <taxon>Cucujiformia</taxon>
        <taxon>Chrysomeloidea</taxon>
        <taxon>Chrysomelidae</taxon>
        <taxon>Bruchinae</taxon>
        <taxon>Bruchini</taxon>
        <taxon>Acanthoscelides</taxon>
    </lineage>
</organism>
<evidence type="ECO:0000313" key="1">
    <source>
        <dbReference type="EMBL" id="CAH1981950.1"/>
    </source>
</evidence>
<evidence type="ECO:0000313" key="2">
    <source>
        <dbReference type="Proteomes" id="UP001152888"/>
    </source>
</evidence>
<gene>
    <name evidence="1" type="ORF">ACAOBT_LOCUS14770</name>
</gene>
<dbReference type="EMBL" id="CAKOFQ010006915">
    <property type="protein sequence ID" value="CAH1981950.1"/>
    <property type="molecule type" value="Genomic_DNA"/>
</dbReference>
<proteinExistence type="predicted"/>
<comment type="caution">
    <text evidence="1">The sequence shown here is derived from an EMBL/GenBank/DDBJ whole genome shotgun (WGS) entry which is preliminary data.</text>
</comment>
<dbReference type="AlphaFoldDB" id="A0A9P0PFG2"/>
<protein>
    <submittedName>
        <fullName evidence="1">Uncharacterized protein</fullName>
    </submittedName>
</protein>
<keyword evidence="2" id="KW-1185">Reference proteome</keyword>
<sequence>MLAGANMAMLTNPNRITGLMDSRRSYTSPTFTCQTLGITPVFLQLRGQPVLMFML</sequence>